<organism evidence="1 2">
    <name type="scientific">Peptoniphilus ovalis</name>
    <dbReference type="NCBI Taxonomy" id="2841503"/>
    <lineage>
        <taxon>Bacteria</taxon>
        <taxon>Bacillati</taxon>
        <taxon>Bacillota</taxon>
        <taxon>Tissierellia</taxon>
        <taxon>Tissierellales</taxon>
        <taxon>Peptoniphilaceae</taxon>
        <taxon>Peptoniphilus</taxon>
    </lineage>
</organism>
<comment type="caution">
    <text evidence="1">The sequence shown here is derived from an EMBL/GenBank/DDBJ whole genome shotgun (WGS) entry which is preliminary data.</text>
</comment>
<dbReference type="EMBL" id="JAHLQO010000004">
    <property type="protein sequence ID" value="MBU5669487.1"/>
    <property type="molecule type" value="Genomic_DNA"/>
</dbReference>
<dbReference type="Proteomes" id="UP000783742">
    <property type="component" value="Unassembled WGS sequence"/>
</dbReference>
<reference evidence="1 2" key="1">
    <citation type="submission" date="2021-06" db="EMBL/GenBank/DDBJ databases">
        <authorList>
            <person name="Sun Q."/>
            <person name="Li D."/>
        </authorList>
    </citation>
    <scope>NUCLEOTIDE SEQUENCE [LARGE SCALE GENOMIC DNA]</scope>
    <source>
        <strain evidence="1 2">MSJ-1</strain>
    </source>
</reference>
<proteinExistence type="predicted"/>
<evidence type="ECO:0000313" key="1">
    <source>
        <dbReference type="EMBL" id="MBU5669487.1"/>
    </source>
</evidence>
<name>A0ABS6FH34_9FIRM</name>
<keyword evidence="2" id="KW-1185">Reference proteome</keyword>
<accession>A0ABS6FH34</accession>
<dbReference type="RefSeq" id="WP_216549319.1">
    <property type="nucleotide sequence ID" value="NZ_JAHLQO010000004.1"/>
</dbReference>
<protein>
    <submittedName>
        <fullName evidence="1">Uncharacterized protein</fullName>
    </submittedName>
</protein>
<evidence type="ECO:0000313" key="2">
    <source>
        <dbReference type="Proteomes" id="UP000783742"/>
    </source>
</evidence>
<sequence>MKIDNKIKRITSSNVDIKRIVNGGGILWEKIIWLKSNCEYRVYSDSIMSTSYGAKTLVDRPWKTAEFKIDLNFARIYAVKEITLMTPSAVDGSYGVQYLDFKVKSNIFRIECDRTIKKNNSIIITLGKNLQNTYGNVANALDLHYRIIE</sequence>
<gene>
    <name evidence="1" type="ORF">KQI68_06500</name>
</gene>